<dbReference type="EMBL" id="QTTY01000040">
    <property type="protein sequence ID" value="REF18417.1"/>
    <property type="molecule type" value="Genomic_DNA"/>
</dbReference>
<name>A0A3D9TN82_BACMY</name>
<dbReference type="Pfam" id="PF03358">
    <property type="entry name" value="FMN_red"/>
    <property type="match status" value="1"/>
</dbReference>
<dbReference type="GO" id="GO:0016491">
    <property type="term" value="F:oxidoreductase activity"/>
    <property type="evidence" value="ECO:0007669"/>
    <property type="project" value="InterPro"/>
</dbReference>
<dbReference type="Proteomes" id="UP000256530">
    <property type="component" value="Unassembled WGS sequence"/>
</dbReference>
<dbReference type="PANTHER" id="PTHR43278:SF4">
    <property type="entry name" value="NAD(P)H-DEPENDENT FMN-CONTAINING OXIDOREDUCTASE YWQN-RELATED"/>
    <property type="match status" value="1"/>
</dbReference>
<dbReference type="InterPro" id="IPR029039">
    <property type="entry name" value="Flavoprotein-like_sf"/>
</dbReference>
<evidence type="ECO:0000259" key="3">
    <source>
        <dbReference type="Pfam" id="PF03358"/>
    </source>
</evidence>
<dbReference type="Gene3D" id="3.40.50.360">
    <property type="match status" value="1"/>
</dbReference>
<keyword evidence="2" id="KW-0288">FMN</keyword>
<dbReference type="InterPro" id="IPR005025">
    <property type="entry name" value="FMN_Rdtase-like_dom"/>
</dbReference>
<dbReference type="InterPro" id="IPR051796">
    <property type="entry name" value="ISF_SsuE-like"/>
</dbReference>
<sequence length="239" mass="27669">MNIFVYSGSPRDEASSSYKYCKKYVDAIKKIYSADIEINFYSPNNLSFMKSDGNESVFINGEDPLDKIDGFSEVKNQLLQADLIIMASPVMAQAVSTDMKMFIERISHFAHTFSLMGKLGCIVTSSYSNGNEIVEAYLKKTLDYMGVATVATKRIRRIENEQMDEELILDEARSILPYLLKKKIPKIEPDQCKVFEKMRELYVLYQKNPRYSYEYNQYKKNGFINSKSFQEVFTSFFLN</sequence>
<dbReference type="SUPFAM" id="SSF52218">
    <property type="entry name" value="Flavoproteins"/>
    <property type="match status" value="1"/>
</dbReference>
<comment type="caution">
    <text evidence="4">The sequence shown here is derived from an EMBL/GenBank/DDBJ whole genome shotgun (WGS) entry which is preliminary data.</text>
</comment>
<evidence type="ECO:0000313" key="4">
    <source>
        <dbReference type="EMBL" id="REF18417.1"/>
    </source>
</evidence>
<feature type="domain" description="NADPH-dependent FMN reductase-like" evidence="3">
    <location>
        <begin position="1"/>
        <end position="152"/>
    </location>
</feature>
<proteinExistence type="predicted"/>
<dbReference type="PANTHER" id="PTHR43278">
    <property type="entry name" value="NAD(P)H-DEPENDENT FMN-CONTAINING OXIDOREDUCTASE YWQN-RELATED"/>
    <property type="match status" value="1"/>
</dbReference>
<protein>
    <submittedName>
        <fullName evidence="4">Multimeric flavodoxin WrbA</fullName>
    </submittedName>
</protein>
<gene>
    <name evidence="4" type="ORF">DET55_14026</name>
</gene>
<evidence type="ECO:0000256" key="1">
    <source>
        <dbReference type="ARBA" id="ARBA00022630"/>
    </source>
</evidence>
<evidence type="ECO:0000313" key="5">
    <source>
        <dbReference type="Proteomes" id="UP000256530"/>
    </source>
</evidence>
<reference evidence="4 5" key="1">
    <citation type="submission" date="2018-08" db="EMBL/GenBank/DDBJ databases">
        <title>Freshwater and sediment microbial communities from various areas in North America, analyzing microbe dynamics in response to fracking.</title>
        <authorList>
            <person name="Lamendella R."/>
        </authorList>
    </citation>
    <scope>NUCLEOTIDE SEQUENCE [LARGE SCALE GENOMIC DNA]</scope>
    <source>
        <strain evidence="4 5">DB-1</strain>
    </source>
</reference>
<evidence type="ECO:0000256" key="2">
    <source>
        <dbReference type="ARBA" id="ARBA00022643"/>
    </source>
</evidence>
<dbReference type="RefSeq" id="WP_113938614.1">
    <property type="nucleotide sequence ID" value="NZ_JBNNVF010000009.1"/>
</dbReference>
<keyword evidence="1" id="KW-0285">Flavoprotein</keyword>
<dbReference type="AlphaFoldDB" id="A0A3D9TN82"/>
<accession>A0A3D9TN82</accession>
<organism evidence="4 5">
    <name type="scientific">Bacillus mycoides</name>
    <dbReference type="NCBI Taxonomy" id="1405"/>
    <lineage>
        <taxon>Bacteria</taxon>
        <taxon>Bacillati</taxon>
        <taxon>Bacillota</taxon>
        <taxon>Bacilli</taxon>
        <taxon>Bacillales</taxon>
        <taxon>Bacillaceae</taxon>
        <taxon>Bacillus</taxon>
        <taxon>Bacillus cereus group</taxon>
    </lineage>
</organism>